<evidence type="ECO:0000313" key="1">
    <source>
        <dbReference type="EMBL" id="KAF7276537.1"/>
    </source>
</evidence>
<feature type="non-terminal residue" evidence="1">
    <location>
        <position position="1"/>
    </location>
</feature>
<protein>
    <submittedName>
        <fullName evidence="1">Uncharacterized protein</fullName>
    </submittedName>
</protein>
<sequence>SLDDSNGWIALVTAKPDALIDLGNVEILNLPENLNGDVARPK</sequence>
<gene>
    <name evidence="1" type="ORF">GWI33_010103</name>
</gene>
<organism evidence="1 2">
    <name type="scientific">Rhynchophorus ferrugineus</name>
    <name type="common">Red palm weevil</name>
    <name type="synonym">Curculio ferrugineus</name>
    <dbReference type="NCBI Taxonomy" id="354439"/>
    <lineage>
        <taxon>Eukaryota</taxon>
        <taxon>Metazoa</taxon>
        <taxon>Ecdysozoa</taxon>
        <taxon>Arthropoda</taxon>
        <taxon>Hexapoda</taxon>
        <taxon>Insecta</taxon>
        <taxon>Pterygota</taxon>
        <taxon>Neoptera</taxon>
        <taxon>Endopterygota</taxon>
        <taxon>Coleoptera</taxon>
        <taxon>Polyphaga</taxon>
        <taxon>Cucujiformia</taxon>
        <taxon>Curculionidae</taxon>
        <taxon>Dryophthorinae</taxon>
        <taxon>Rhynchophorus</taxon>
    </lineage>
</organism>
<name>A0A834IM35_RHYFE</name>
<dbReference type="AlphaFoldDB" id="A0A834IM35"/>
<evidence type="ECO:0000313" key="2">
    <source>
        <dbReference type="Proteomes" id="UP000625711"/>
    </source>
</evidence>
<comment type="caution">
    <text evidence="1">The sequence shown here is derived from an EMBL/GenBank/DDBJ whole genome shotgun (WGS) entry which is preliminary data.</text>
</comment>
<keyword evidence="2" id="KW-1185">Reference proteome</keyword>
<dbReference type="EMBL" id="JAACXV010006089">
    <property type="protein sequence ID" value="KAF7276537.1"/>
    <property type="molecule type" value="Genomic_DNA"/>
</dbReference>
<dbReference type="Proteomes" id="UP000625711">
    <property type="component" value="Unassembled WGS sequence"/>
</dbReference>
<proteinExistence type="predicted"/>
<accession>A0A834IM35</accession>
<reference evidence="1" key="1">
    <citation type="submission" date="2020-08" db="EMBL/GenBank/DDBJ databases">
        <title>Genome sequencing and assembly of the red palm weevil Rhynchophorus ferrugineus.</title>
        <authorList>
            <person name="Dias G.B."/>
            <person name="Bergman C.M."/>
            <person name="Manee M."/>
        </authorList>
    </citation>
    <scope>NUCLEOTIDE SEQUENCE</scope>
    <source>
        <strain evidence="1">AA-2017</strain>
        <tissue evidence="1">Whole larva</tissue>
    </source>
</reference>